<gene>
    <name evidence="2" type="ORF">APZ42_017047</name>
</gene>
<organism evidence="2 3">
    <name type="scientific">Daphnia magna</name>
    <dbReference type="NCBI Taxonomy" id="35525"/>
    <lineage>
        <taxon>Eukaryota</taxon>
        <taxon>Metazoa</taxon>
        <taxon>Ecdysozoa</taxon>
        <taxon>Arthropoda</taxon>
        <taxon>Crustacea</taxon>
        <taxon>Branchiopoda</taxon>
        <taxon>Diplostraca</taxon>
        <taxon>Cladocera</taxon>
        <taxon>Anomopoda</taxon>
        <taxon>Daphniidae</taxon>
        <taxon>Daphnia</taxon>
    </lineage>
</organism>
<dbReference type="AlphaFoldDB" id="A0A165AB10"/>
<evidence type="ECO:0000313" key="3">
    <source>
        <dbReference type="Proteomes" id="UP000076858"/>
    </source>
</evidence>
<dbReference type="EMBL" id="LRGB01000642">
    <property type="protein sequence ID" value="KZS17394.1"/>
    <property type="molecule type" value="Genomic_DNA"/>
</dbReference>
<evidence type="ECO:0000313" key="2">
    <source>
        <dbReference type="EMBL" id="KZS17394.1"/>
    </source>
</evidence>
<comment type="caution">
    <text evidence="2">The sequence shown here is derived from an EMBL/GenBank/DDBJ whole genome shotgun (WGS) entry which is preliminary data.</text>
</comment>
<feature type="compositionally biased region" description="Polar residues" evidence="1">
    <location>
        <begin position="30"/>
        <end position="39"/>
    </location>
</feature>
<sequence>MYIPIDRMMADGRKPCRISKDIPARDGHAQMNSTHSQHQAAADCVRH</sequence>
<feature type="region of interest" description="Disordered" evidence="1">
    <location>
        <begin position="26"/>
        <end position="47"/>
    </location>
</feature>
<keyword evidence="3" id="KW-1185">Reference proteome</keyword>
<reference evidence="2 3" key="1">
    <citation type="submission" date="2016-03" db="EMBL/GenBank/DDBJ databases">
        <title>EvidentialGene: Evidence-directed Construction of Genes on Genomes.</title>
        <authorList>
            <person name="Gilbert D.G."/>
            <person name="Choi J.-H."/>
            <person name="Mockaitis K."/>
            <person name="Colbourne J."/>
            <person name="Pfrender M."/>
        </authorList>
    </citation>
    <scope>NUCLEOTIDE SEQUENCE [LARGE SCALE GENOMIC DNA]</scope>
    <source>
        <strain evidence="2 3">Xinb3</strain>
        <tissue evidence="2">Complete organism</tissue>
    </source>
</reference>
<protein>
    <submittedName>
        <fullName evidence="2">Uncharacterized protein</fullName>
    </submittedName>
</protein>
<proteinExistence type="predicted"/>
<evidence type="ECO:0000256" key="1">
    <source>
        <dbReference type="SAM" id="MobiDB-lite"/>
    </source>
</evidence>
<name>A0A165AB10_9CRUS</name>
<accession>A0A165AB10</accession>
<dbReference type="Proteomes" id="UP000076858">
    <property type="component" value="Unassembled WGS sequence"/>
</dbReference>